<gene>
    <name evidence="2" type="ORF">PG999_004589</name>
</gene>
<name>A0AAW0QZQ7_9PEZI</name>
<protein>
    <submittedName>
        <fullName evidence="2">Uncharacterized protein</fullName>
    </submittedName>
</protein>
<proteinExistence type="predicted"/>
<comment type="caution">
    <text evidence="2">The sequence shown here is derived from an EMBL/GenBank/DDBJ whole genome shotgun (WGS) entry which is preliminary data.</text>
</comment>
<evidence type="ECO:0000313" key="3">
    <source>
        <dbReference type="Proteomes" id="UP001392437"/>
    </source>
</evidence>
<feature type="compositionally biased region" description="Low complexity" evidence="1">
    <location>
        <begin position="48"/>
        <end position="62"/>
    </location>
</feature>
<organism evidence="2 3">
    <name type="scientific">Apiospora kogelbergensis</name>
    <dbReference type="NCBI Taxonomy" id="1337665"/>
    <lineage>
        <taxon>Eukaryota</taxon>
        <taxon>Fungi</taxon>
        <taxon>Dikarya</taxon>
        <taxon>Ascomycota</taxon>
        <taxon>Pezizomycotina</taxon>
        <taxon>Sordariomycetes</taxon>
        <taxon>Xylariomycetidae</taxon>
        <taxon>Amphisphaeriales</taxon>
        <taxon>Apiosporaceae</taxon>
        <taxon>Apiospora</taxon>
    </lineage>
</organism>
<evidence type="ECO:0000256" key="1">
    <source>
        <dbReference type="SAM" id="MobiDB-lite"/>
    </source>
</evidence>
<feature type="region of interest" description="Disordered" evidence="1">
    <location>
        <begin position="19"/>
        <end position="84"/>
    </location>
</feature>
<keyword evidence="3" id="KW-1185">Reference proteome</keyword>
<dbReference type="AlphaFoldDB" id="A0AAW0QZQ7"/>
<dbReference type="EMBL" id="JAQQWP010000004">
    <property type="protein sequence ID" value="KAK8120469.1"/>
    <property type="molecule type" value="Genomic_DNA"/>
</dbReference>
<dbReference type="Proteomes" id="UP001392437">
    <property type="component" value="Unassembled WGS sequence"/>
</dbReference>
<sequence>MTPIFDLFDGTAALVVTESLGEDDGDGVSGTNPFGEGPSGTGLVGEDSSQSTAPAPSVSSVPSLPPSKRRKGKSAATKTSSAVSDQGLERAALTLIRDKSDENVRSAVLEIEKLEQFTPDERLQATFKVCAKEWLTSAFLALPNKERRVDYILALLNADSNSS</sequence>
<accession>A0AAW0QZQ7</accession>
<evidence type="ECO:0000313" key="2">
    <source>
        <dbReference type="EMBL" id="KAK8120469.1"/>
    </source>
</evidence>
<reference evidence="2 3" key="1">
    <citation type="submission" date="2023-01" db="EMBL/GenBank/DDBJ databases">
        <title>Analysis of 21 Apiospora genomes using comparative genomics revels a genus with tremendous synthesis potential of carbohydrate active enzymes and secondary metabolites.</title>
        <authorList>
            <person name="Sorensen T."/>
        </authorList>
    </citation>
    <scope>NUCLEOTIDE SEQUENCE [LARGE SCALE GENOMIC DNA]</scope>
    <source>
        <strain evidence="2 3">CBS 117206</strain>
    </source>
</reference>